<dbReference type="Proteomes" id="UP001161388">
    <property type="component" value="Unassembled WGS sequence"/>
</dbReference>
<evidence type="ECO:0000313" key="1">
    <source>
        <dbReference type="EMBL" id="GLQ27218.1"/>
    </source>
</evidence>
<dbReference type="Pfam" id="PF14022">
    <property type="entry name" value="DUF4238"/>
    <property type="match status" value="1"/>
</dbReference>
<dbReference type="RefSeq" id="WP_284373056.1">
    <property type="nucleotide sequence ID" value="NZ_BSNL01000001.1"/>
</dbReference>
<reference evidence="1" key="2">
    <citation type="submission" date="2023-01" db="EMBL/GenBank/DDBJ databases">
        <title>Draft genome sequence of Sulfitobacter pacificus strain NBRC 109915.</title>
        <authorList>
            <person name="Sun Q."/>
            <person name="Mori K."/>
        </authorList>
    </citation>
    <scope>NUCLEOTIDE SEQUENCE</scope>
    <source>
        <strain evidence="1">NBRC 109915</strain>
    </source>
</reference>
<evidence type="ECO:0008006" key="3">
    <source>
        <dbReference type="Google" id="ProtNLM"/>
    </source>
</evidence>
<reference evidence="1" key="1">
    <citation type="journal article" date="2014" name="Int. J. Syst. Evol. Microbiol.">
        <title>Complete genome of a new Firmicutes species belonging to the dominant human colonic microbiota ('Ruminococcus bicirculans') reveals two chromosomes and a selective capacity to utilize plant glucans.</title>
        <authorList>
            <consortium name="NISC Comparative Sequencing Program"/>
            <person name="Wegmann U."/>
            <person name="Louis P."/>
            <person name="Goesmann A."/>
            <person name="Henrissat B."/>
            <person name="Duncan S.H."/>
            <person name="Flint H.J."/>
        </authorList>
    </citation>
    <scope>NUCLEOTIDE SEQUENCE</scope>
    <source>
        <strain evidence="1">NBRC 109915</strain>
    </source>
</reference>
<dbReference type="EMBL" id="BSNL01000001">
    <property type="protein sequence ID" value="GLQ27218.1"/>
    <property type="molecule type" value="Genomic_DNA"/>
</dbReference>
<name>A0ABQ5VJL6_9RHOB</name>
<organism evidence="1 2">
    <name type="scientific">Sulfitobacter pacificus</name>
    <dbReference type="NCBI Taxonomy" id="1499314"/>
    <lineage>
        <taxon>Bacteria</taxon>
        <taxon>Pseudomonadati</taxon>
        <taxon>Pseudomonadota</taxon>
        <taxon>Alphaproteobacteria</taxon>
        <taxon>Rhodobacterales</taxon>
        <taxon>Roseobacteraceae</taxon>
        <taxon>Sulfitobacter</taxon>
    </lineage>
</organism>
<dbReference type="InterPro" id="IPR025332">
    <property type="entry name" value="DUF4238"/>
</dbReference>
<evidence type="ECO:0000313" key="2">
    <source>
        <dbReference type="Proteomes" id="UP001161388"/>
    </source>
</evidence>
<protein>
    <recommendedName>
        <fullName evidence="3">DUF4238 domain-containing protein</fullName>
    </recommendedName>
</protein>
<proteinExistence type="predicted"/>
<gene>
    <name evidence="1" type="ORF">GCM10007927_20210</name>
</gene>
<comment type="caution">
    <text evidence="1">The sequence shown here is derived from an EMBL/GenBank/DDBJ whole genome shotgun (WGS) entry which is preliminary data.</text>
</comment>
<sequence length="294" mass="34180">MAEKRSKRHHYIPQGLQKYFTDENGQVWFSELGHSGRFTEPEPRNTKSVFQEKDYYTVLQGGKLSDVVERRHFGPIDDFLGIFLKECIPLLSVGKVPRLERGTEKDLISVVFSMLKRNPNFVERSIIPDGEEEIGRQYFQDILDEIKPTDQIDPAEIEELRKQAEDRYQLRKFGRDIRVRGQLETSPRVDAELENFHVRFGSSKTKASFILPGCALHRVGNREKNGFRNPKMEVWMPISPKHVLILLRDPQRNFVGVNEIQYEKVREVNLFGMRNSSQLASHSKSLLQSVINPR</sequence>
<keyword evidence="2" id="KW-1185">Reference proteome</keyword>
<accession>A0ABQ5VJL6</accession>